<dbReference type="WBParaSite" id="GPLIN_001633700">
    <property type="protein sequence ID" value="GPLIN_001633700"/>
    <property type="gene ID" value="GPLIN_001633700"/>
</dbReference>
<reference evidence="2" key="1">
    <citation type="submission" date="2013-12" db="EMBL/GenBank/DDBJ databases">
        <authorList>
            <person name="Aslett M."/>
        </authorList>
    </citation>
    <scope>NUCLEOTIDE SEQUENCE [LARGE SCALE GENOMIC DNA]</scope>
    <source>
        <strain evidence="2">Lindley</strain>
    </source>
</reference>
<accession>A0A183CTX9</accession>
<proteinExistence type="predicted"/>
<name>A0A183CTX9_GLOPA</name>
<reference evidence="2" key="2">
    <citation type="submission" date="2014-05" db="EMBL/GenBank/DDBJ databases">
        <title>The genome and life-stage specific transcriptomes of Globodera pallida elucidate key aspects of plant parasitism by a cyst nematode.</title>
        <authorList>
            <person name="Cotton J.A."/>
            <person name="Lilley C.J."/>
            <person name="Jones L.M."/>
            <person name="Kikuchi T."/>
            <person name="Reid A.J."/>
            <person name="Thorpe P."/>
            <person name="Tsai I.J."/>
            <person name="Beasley H."/>
            <person name="Blok V."/>
            <person name="Cock P.J.A."/>
            <person name="Van den Akker S.E."/>
            <person name="Holroyd N."/>
            <person name="Hunt M."/>
            <person name="Mantelin S."/>
            <person name="Naghra H."/>
            <person name="Pain A."/>
            <person name="Palomares-Rius J.E."/>
            <person name="Zarowiecki M."/>
            <person name="Berriman M."/>
            <person name="Jones J.T."/>
            <person name="Urwin P.E."/>
        </authorList>
    </citation>
    <scope>NUCLEOTIDE SEQUENCE [LARGE SCALE GENOMIC DNA]</scope>
    <source>
        <strain evidence="2">Lindley</strain>
    </source>
</reference>
<evidence type="ECO:0000256" key="1">
    <source>
        <dbReference type="SAM" id="MobiDB-lite"/>
    </source>
</evidence>
<dbReference type="Proteomes" id="UP000050741">
    <property type="component" value="Unassembled WGS sequence"/>
</dbReference>
<organism evidence="2 3">
    <name type="scientific">Globodera pallida</name>
    <name type="common">Potato cyst nematode worm</name>
    <name type="synonym">Heterodera pallida</name>
    <dbReference type="NCBI Taxonomy" id="36090"/>
    <lineage>
        <taxon>Eukaryota</taxon>
        <taxon>Metazoa</taxon>
        <taxon>Ecdysozoa</taxon>
        <taxon>Nematoda</taxon>
        <taxon>Chromadorea</taxon>
        <taxon>Rhabditida</taxon>
        <taxon>Tylenchina</taxon>
        <taxon>Tylenchomorpha</taxon>
        <taxon>Tylenchoidea</taxon>
        <taxon>Heteroderidae</taxon>
        <taxon>Heteroderinae</taxon>
        <taxon>Globodera</taxon>
    </lineage>
</organism>
<evidence type="ECO:0000313" key="3">
    <source>
        <dbReference type="WBParaSite" id="GPLIN_001633700"/>
    </source>
</evidence>
<evidence type="ECO:0000313" key="2">
    <source>
        <dbReference type="Proteomes" id="UP000050741"/>
    </source>
</evidence>
<keyword evidence="2" id="KW-1185">Reference proteome</keyword>
<feature type="region of interest" description="Disordered" evidence="1">
    <location>
        <begin position="19"/>
        <end position="39"/>
    </location>
</feature>
<sequence>MFSQGQGVLTPHMVQMQRLMGNRPQRTGSAFFGSGEVEM</sequence>
<dbReference type="AlphaFoldDB" id="A0A183CTX9"/>
<protein>
    <submittedName>
        <fullName evidence="3">Alternative protein</fullName>
    </submittedName>
</protein>
<reference evidence="3" key="3">
    <citation type="submission" date="2016-06" db="UniProtKB">
        <authorList>
            <consortium name="WormBaseParasite"/>
        </authorList>
    </citation>
    <scope>IDENTIFICATION</scope>
</reference>